<dbReference type="PANTHER" id="PTHR12219:SF8">
    <property type="entry name" value="NADH DEHYDROGENASE [UBIQUINONE] IRON-SULFUR PROTEIN 4, MITOCHONDRIAL"/>
    <property type="match status" value="1"/>
</dbReference>
<dbReference type="Proteomes" id="UP000022910">
    <property type="component" value="Unassembled WGS sequence"/>
</dbReference>
<evidence type="ECO:0000256" key="4">
    <source>
        <dbReference type="ARBA" id="ARBA00022792"/>
    </source>
</evidence>
<gene>
    <name evidence="10" type="ORF">RirG_048310</name>
</gene>
<keyword evidence="4 9" id="KW-0999">Mitochondrion inner membrane</keyword>
<evidence type="ECO:0000256" key="7">
    <source>
        <dbReference type="ARBA" id="ARBA00023128"/>
    </source>
</evidence>
<sequence>MALLFKRTFPFSRLQVVPSVTVLKRFSSRDLDSDSSALAIKESKNEVVETAPEKSRIITADIISGAPKELRYRTVRIYKPTRTAMQSGEHNTKHWRLDFDILEGGGRWENPLIGWASSSDYMQALRLKFKSKEDAIYFAEKQGWDYYVQDHIEPKFRKKVYADNFKYSPGKLRIIKTK</sequence>
<comment type="function">
    <text evidence="9">Accessory subunit of the mitochondrial membrane respiratory chain NADH dehydrogenase (Complex I), that is believed not to be involved in catalysis. Complex I functions in the transfer of electrons from NADH to the respiratory chain. The immediate electron acceptor for the enzyme is believed to be ubiquinone.</text>
</comment>
<organism evidence="10 11">
    <name type="scientific">Rhizophagus irregularis (strain DAOM 197198w)</name>
    <name type="common">Glomus intraradices</name>
    <dbReference type="NCBI Taxonomy" id="1432141"/>
    <lineage>
        <taxon>Eukaryota</taxon>
        <taxon>Fungi</taxon>
        <taxon>Fungi incertae sedis</taxon>
        <taxon>Mucoromycota</taxon>
        <taxon>Glomeromycotina</taxon>
        <taxon>Glomeromycetes</taxon>
        <taxon>Glomerales</taxon>
        <taxon>Glomeraceae</taxon>
        <taxon>Rhizophagus</taxon>
    </lineage>
</organism>
<dbReference type="Gene3D" id="3.30.160.190">
    <property type="entry name" value="atu1810 like domain"/>
    <property type="match status" value="1"/>
</dbReference>
<evidence type="ECO:0000256" key="9">
    <source>
        <dbReference type="RuleBase" id="RU367010"/>
    </source>
</evidence>
<keyword evidence="7 9" id="KW-0496">Mitochondrion</keyword>
<evidence type="ECO:0000256" key="2">
    <source>
        <dbReference type="ARBA" id="ARBA00022448"/>
    </source>
</evidence>
<comment type="subcellular location">
    <subcellularLocation>
        <location evidence="9">Mitochondrion inner membrane</location>
        <topology evidence="9">Peripheral membrane protein</topology>
        <orientation evidence="9">Matrix side</orientation>
    </subcellularLocation>
</comment>
<keyword evidence="11" id="KW-1185">Reference proteome</keyword>
<dbReference type="SMR" id="A0A015L4T9"/>
<reference evidence="10 11" key="1">
    <citation type="submission" date="2014-02" db="EMBL/GenBank/DDBJ databases">
        <title>Single nucleus genome sequencing reveals high similarity among nuclei of an endomycorrhizal fungus.</title>
        <authorList>
            <person name="Lin K."/>
            <person name="Geurts R."/>
            <person name="Zhang Z."/>
            <person name="Limpens E."/>
            <person name="Saunders D.G."/>
            <person name="Mu D."/>
            <person name="Pang E."/>
            <person name="Cao H."/>
            <person name="Cha H."/>
            <person name="Lin T."/>
            <person name="Zhou Q."/>
            <person name="Shang Y."/>
            <person name="Li Y."/>
            <person name="Ivanov S."/>
            <person name="Sharma T."/>
            <person name="Velzen R.V."/>
            <person name="Ruijter N.D."/>
            <person name="Aanen D.K."/>
            <person name="Win J."/>
            <person name="Kamoun S."/>
            <person name="Bisseling T."/>
            <person name="Huang S."/>
        </authorList>
    </citation>
    <scope>NUCLEOTIDE SEQUENCE [LARGE SCALE GENOMIC DNA]</scope>
    <source>
        <strain evidence="11">DAOM197198w</strain>
    </source>
</reference>
<dbReference type="GO" id="GO:0005743">
    <property type="term" value="C:mitochondrial inner membrane"/>
    <property type="evidence" value="ECO:0007669"/>
    <property type="project" value="UniProtKB-SubCell"/>
</dbReference>
<dbReference type="PANTHER" id="PTHR12219">
    <property type="entry name" value="NADH-UBIQUINONE OXIDOREDUCTASE"/>
    <property type="match status" value="1"/>
</dbReference>
<dbReference type="OrthoDB" id="3089at2759"/>
<keyword evidence="6 9" id="KW-0249">Electron transport</keyword>
<evidence type="ECO:0000313" key="10">
    <source>
        <dbReference type="EMBL" id="EXX74734.1"/>
    </source>
</evidence>
<comment type="caution">
    <text evidence="10">The sequence shown here is derived from an EMBL/GenBank/DDBJ whole genome shotgun (WGS) entry which is preliminary data.</text>
</comment>
<dbReference type="GO" id="GO:0022900">
    <property type="term" value="P:electron transport chain"/>
    <property type="evidence" value="ECO:0007669"/>
    <property type="project" value="InterPro"/>
</dbReference>
<accession>A0A015L4T9</accession>
<dbReference type="InterPro" id="IPR038532">
    <property type="entry name" value="NDUFS4-like_sf"/>
</dbReference>
<keyword evidence="3 9" id="KW-0679">Respiratory chain</keyword>
<dbReference type="InterPro" id="IPR006885">
    <property type="entry name" value="NADH_UbQ_FeS_4_mit-like"/>
</dbReference>
<dbReference type="FunFam" id="3.30.160.190:FF:000001">
    <property type="entry name" value="NADH-ubiquinone oxidoreductase 21 kDa subunit mitochondrial"/>
    <property type="match status" value="1"/>
</dbReference>
<evidence type="ECO:0000256" key="3">
    <source>
        <dbReference type="ARBA" id="ARBA00022660"/>
    </source>
</evidence>
<dbReference type="EMBL" id="JEMT01012732">
    <property type="protein sequence ID" value="EXX74734.1"/>
    <property type="molecule type" value="Genomic_DNA"/>
</dbReference>
<keyword evidence="5 9" id="KW-0809">Transit peptide</keyword>
<proteinExistence type="inferred from homology"/>
<dbReference type="AlphaFoldDB" id="A0A015L4T9"/>
<comment type="similarity">
    <text evidence="1 9">Belongs to the complex I NDUFS4 subunit family.</text>
</comment>
<keyword evidence="8 9" id="KW-0472">Membrane</keyword>
<name>A0A015L4T9_RHIIW</name>
<dbReference type="STRING" id="1432141.A0A015L4T9"/>
<evidence type="ECO:0000256" key="8">
    <source>
        <dbReference type="ARBA" id="ARBA00023136"/>
    </source>
</evidence>
<evidence type="ECO:0000313" key="11">
    <source>
        <dbReference type="Proteomes" id="UP000022910"/>
    </source>
</evidence>
<keyword evidence="2 9" id="KW-0813">Transport</keyword>
<evidence type="ECO:0000256" key="6">
    <source>
        <dbReference type="ARBA" id="ARBA00022982"/>
    </source>
</evidence>
<protein>
    <recommendedName>
        <fullName evidence="9">NADH dehydrogenase [ubiquinone] iron-sulfur protein 4, mitochondrial</fullName>
    </recommendedName>
</protein>
<evidence type="ECO:0000256" key="5">
    <source>
        <dbReference type="ARBA" id="ARBA00022946"/>
    </source>
</evidence>
<evidence type="ECO:0000256" key="1">
    <source>
        <dbReference type="ARBA" id="ARBA00005882"/>
    </source>
</evidence>
<dbReference type="Pfam" id="PF04800">
    <property type="entry name" value="NDUS4"/>
    <property type="match status" value="1"/>
</dbReference>